<evidence type="ECO:0000313" key="2">
    <source>
        <dbReference type="EMBL" id="CAK9051388.1"/>
    </source>
</evidence>
<accession>A0ABP0MIT6</accession>
<evidence type="ECO:0000256" key="1">
    <source>
        <dbReference type="SAM" id="MobiDB-lite"/>
    </source>
</evidence>
<comment type="caution">
    <text evidence="2">The sequence shown here is derived from an EMBL/GenBank/DDBJ whole genome shotgun (WGS) entry which is preliminary data.</text>
</comment>
<dbReference type="Proteomes" id="UP001642484">
    <property type="component" value="Unassembled WGS sequence"/>
</dbReference>
<keyword evidence="3" id="KW-1185">Reference proteome</keyword>
<reference evidence="2 3" key="1">
    <citation type="submission" date="2024-02" db="EMBL/GenBank/DDBJ databases">
        <authorList>
            <person name="Chen Y."/>
            <person name="Shah S."/>
            <person name="Dougan E. K."/>
            <person name="Thang M."/>
            <person name="Chan C."/>
        </authorList>
    </citation>
    <scope>NUCLEOTIDE SEQUENCE [LARGE SCALE GENOMIC DNA]</scope>
</reference>
<name>A0ABP0MIT6_9DINO</name>
<feature type="compositionally biased region" description="Basic residues" evidence="1">
    <location>
        <begin position="80"/>
        <end position="91"/>
    </location>
</feature>
<dbReference type="EMBL" id="CAXAMN010017891">
    <property type="protein sequence ID" value="CAK9051388.1"/>
    <property type="molecule type" value="Genomic_DNA"/>
</dbReference>
<sequence length="91" mass="10091">MLRVHETIKLRLNAVWKLPLEQQHDVLLGTRELLHGNCAGVNSTGRVWHFLATEVRDRGVELPSFSSIPPMSGGSLRGPRGGRPRSRSPSI</sequence>
<protein>
    <submittedName>
        <fullName evidence="2">Uncharacterized protein</fullName>
    </submittedName>
</protein>
<feature type="region of interest" description="Disordered" evidence="1">
    <location>
        <begin position="62"/>
        <end position="91"/>
    </location>
</feature>
<proteinExistence type="predicted"/>
<gene>
    <name evidence="2" type="ORF">CCMP2556_LOCUS26101</name>
</gene>
<organism evidence="2 3">
    <name type="scientific">Durusdinium trenchii</name>
    <dbReference type="NCBI Taxonomy" id="1381693"/>
    <lineage>
        <taxon>Eukaryota</taxon>
        <taxon>Sar</taxon>
        <taxon>Alveolata</taxon>
        <taxon>Dinophyceae</taxon>
        <taxon>Suessiales</taxon>
        <taxon>Symbiodiniaceae</taxon>
        <taxon>Durusdinium</taxon>
    </lineage>
</organism>
<evidence type="ECO:0000313" key="3">
    <source>
        <dbReference type="Proteomes" id="UP001642484"/>
    </source>
</evidence>